<keyword evidence="6" id="KW-0472">Membrane</keyword>
<dbReference type="GO" id="GO:0008584">
    <property type="term" value="P:male gonad development"/>
    <property type="evidence" value="ECO:0007669"/>
    <property type="project" value="TreeGrafter"/>
</dbReference>
<dbReference type="Ensembl" id="ENSOCUT00000029534.2">
    <property type="protein sequence ID" value="ENSOCUP00000016514.2"/>
    <property type="gene ID" value="ENSOCUG00000020992.2"/>
</dbReference>
<reference evidence="9" key="3">
    <citation type="submission" date="2025-09" db="UniProtKB">
        <authorList>
            <consortium name="Ensembl"/>
        </authorList>
    </citation>
    <scope>IDENTIFICATION</scope>
    <source>
        <strain evidence="9">Thorbecke</strain>
    </source>
</reference>
<feature type="region of interest" description="Disordered" evidence="5">
    <location>
        <begin position="714"/>
        <end position="857"/>
    </location>
</feature>
<evidence type="ECO:0000256" key="5">
    <source>
        <dbReference type="SAM" id="MobiDB-lite"/>
    </source>
</evidence>
<dbReference type="OMA" id="YNTNCAV"/>
<feature type="disulfide bond" evidence="4">
    <location>
        <begin position="358"/>
        <end position="363"/>
    </location>
</feature>
<evidence type="ECO:0000256" key="2">
    <source>
        <dbReference type="ARBA" id="ARBA00023157"/>
    </source>
</evidence>
<dbReference type="SMART" id="SM00608">
    <property type="entry name" value="ACR"/>
    <property type="match status" value="1"/>
</dbReference>
<gene>
    <name evidence="9" type="primary">LOC100338964</name>
</gene>
<reference evidence="9" key="2">
    <citation type="submission" date="2025-08" db="UniProtKB">
        <authorList>
            <consortium name="Ensembl"/>
        </authorList>
    </citation>
    <scope>IDENTIFICATION</scope>
    <source>
        <strain evidence="9">Thorbecke</strain>
    </source>
</reference>
<dbReference type="InterPro" id="IPR001762">
    <property type="entry name" value="Disintegrin_dom"/>
</dbReference>
<keyword evidence="2 4" id="KW-1015">Disulfide bond</keyword>
<comment type="subcellular location">
    <subcellularLocation>
        <location evidence="1">Membrane</location>
        <topology evidence="1">Single-pass membrane protein</topology>
    </subcellularLocation>
</comment>
<keyword evidence="10" id="KW-1185">Reference proteome</keyword>
<feature type="active site" evidence="4">
    <location>
        <position position="342"/>
    </location>
</feature>
<feature type="binding site" evidence="4">
    <location>
        <position position="351"/>
    </location>
    <ligand>
        <name>Zn(2+)</name>
        <dbReference type="ChEBI" id="CHEBI:29105"/>
        <note>catalytic</note>
    </ligand>
</feature>
<dbReference type="InterPro" id="IPR024079">
    <property type="entry name" value="MetalloPept_cat_dom_sf"/>
</dbReference>
<keyword evidence="6" id="KW-1133">Transmembrane helix</keyword>
<sequence length="857" mass="96265">MAVAEVLVHVRITLLTLWLGVFPFISGWPQKGHSQYHSHPEVVIPLRITGTGKGMKTPGWLSYSLHFGGQRHIIHMKVKKLLVSRHFPVFTYTDQGALQEDQPYVQSDCYYHGYVEGEPESIVALSSCFGGFQGMLQISDSVYEMKPKRFSATHEHLIYRLHYNETELPSMKCGLTEEQIAQQLVFHKTNNVPLKQSNYEGWWTHRWFIEFAVVVDHQRFLHRDNNASWVLLEVLLVLNEINAFYSAMDVDLGLSGLEIWNQGNLLQENDMEKFLISFCQWKRMAINNRIQHDILHLFIKQNFGIYLGLAYIGTICHQDYNCGVDKFEVDELFPFAHVVAHEIGHNLGMVHDDHACTCGKSTCIMFPAENDSRTFSNCSYASLYEISSRTFCMRNLPYLLKKERQCGNGVVEEGEACDCGSLQMCTKDPCCLTNCTLRPGAVCGFGLCCKDCQFRASGELCREKENECDLPEWCNGIWHECPEDVYKQNGYKCLDIGFCYKKTCNVRDEQCRQIFGKKAKNANQKCYRAVNTLGDRFGNCGNDSGSYIGCNIADILCGRIQCENVTIIPYLKEHTTVHSSHISGHECWGTDYHFGMPIPDIGDVKDGTECGEKRMCVHKRCVPVTRATHLCSEKKCHKHGVCNNKDHCHCNSNWAPPSCAKEGNGGSVDSGPPPHRRLTKRRVWNYLRLIFWFPFWLFCCCLLILLWTKRKTSTEEEKKMDAPPVRRQGAAASPERGQDVEAPPERGQDVEALPEEGQDDATAPEEEQDDAAAPEGEQGVEALPEGEQGVATPPEGEQGVATPPEGEQGVATPPEGEQGVEALPEGEQSVEALPEGEQGVATPPEGEQGVVASPEEE</sequence>
<dbReference type="KEGG" id="ocu:100338964"/>
<keyword evidence="4" id="KW-0862">Zinc</keyword>
<feature type="binding site" evidence="4">
    <location>
        <position position="345"/>
    </location>
    <ligand>
        <name>Zn(2+)</name>
        <dbReference type="ChEBI" id="CHEBI:29105"/>
        <note>catalytic</note>
    </ligand>
</feature>
<dbReference type="CDD" id="cd04269">
    <property type="entry name" value="ZnMc_adamalysin_II_like"/>
    <property type="match status" value="1"/>
</dbReference>
<organism evidence="9 10">
    <name type="scientific">Oryctolagus cuniculus</name>
    <name type="common">Rabbit</name>
    <dbReference type="NCBI Taxonomy" id="9986"/>
    <lineage>
        <taxon>Eukaryota</taxon>
        <taxon>Metazoa</taxon>
        <taxon>Chordata</taxon>
        <taxon>Craniata</taxon>
        <taxon>Vertebrata</taxon>
        <taxon>Euteleostomi</taxon>
        <taxon>Mammalia</taxon>
        <taxon>Eutheria</taxon>
        <taxon>Euarchontoglires</taxon>
        <taxon>Glires</taxon>
        <taxon>Lagomorpha</taxon>
        <taxon>Leporidae</taxon>
        <taxon>Oryctolagus</taxon>
    </lineage>
</organism>
<protein>
    <recommendedName>
        <fullName evidence="11">ADAM metallopeptidase domain 20</fullName>
    </recommendedName>
</protein>
<evidence type="ECO:0000256" key="3">
    <source>
        <dbReference type="PROSITE-ProRule" id="PRU00068"/>
    </source>
</evidence>
<evidence type="ECO:0000259" key="7">
    <source>
        <dbReference type="PROSITE" id="PS50214"/>
    </source>
</evidence>
<dbReference type="eggNOG" id="KOG3607">
    <property type="taxonomic scope" value="Eukaryota"/>
</dbReference>
<keyword evidence="4" id="KW-0479">Metal-binding</keyword>
<dbReference type="Pfam" id="PF01562">
    <property type="entry name" value="Pep_M12B_propep"/>
    <property type="match status" value="1"/>
</dbReference>
<dbReference type="InterPro" id="IPR001590">
    <property type="entry name" value="Peptidase_M12B"/>
</dbReference>
<dbReference type="SUPFAM" id="SSF57552">
    <property type="entry name" value="Blood coagulation inhibitor (disintegrin)"/>
    <property type="match status" value="1"/>
</dbReference>
<dbReference type="SMART" id="SM00050">
    <property type="entry name" value="DISIN"/>
    <property type="match status" value="1"/>
</dbReference>
<proteinExistence type="predicted"/>
<dbReference type="GO" id="GO:1990913">
    <property type="term" value="C:sperm head plasma membrane"/>
    <property type="evidence" value="ECO:0007669"/>
    <property type="project" value="TreeGrafter"/>
</dbReference>
<feature type="transmembrane region" description="Helical" evidence="6">
    <location>
        <begin position="686"/>
        <end position="707"/>
    </location>
</feature>
<keyword evidence="6" id="KW-0812">Transmembrane</keyword>
<evidence type="ECO:0000313" key="10">
    <source>
        <dbReference type="Proteomes" id="UP000001811"/>
    </source>
</evidence>
<evidence type="ECO:0000256" key="6">
    <source>
        <dbReference type="SAM" id="Phobius"/>
    </source>
</evidence>
<dbReference type="GO" id="GO:0009897">
    <property type="term" value="C:external side of plasma membrane"/>
    <property type="evidence" value="ECO:0007669"/>
    <property type="project" value="TreeGrafter"/>
</dbReference>
<evidence type="ECO:0008006" key="11">
    <source>
        <dbReference type="Google" id="ProtNLM"/>
    </source>
</evidence>
<feature type="domain" description="Disintegrin" evidence="7">
    <location>
        <begin position="403"/>
        <end position="489"/>
    </location>
</feature>
<feature type="disulfide bond" evidence="3">
    <location>
        <begin position="461"/>
        <end position="481"/>
    </location>
</feature>
<dbReference type="PROSITE" id="PS50215">
    <property type="entry name" value="ADAM_MEPRO"/>
    <property type="match status" value="1"/>
</dbReference>
<dbReference type="InterPro" id="IPR034027">
    <property type="entry name" value="Reprolysin_adamalysin"/>
</dbReference>
<dbReference type="GeneID" id="100338964"/>
<feature type="binding site" evidence="4">
    <location>
        <position position="341"/>
    </location>
    <ligand>
        <name>Zn(2+)</name>
        <dbReference type="ChEBI" id="CHEBI:29105"/>
        <note>catalytic</note>
    </ligand>
</feature>
<dbReference type="Proteomes" id="UP000001811">
    <property type="component" value="Chromosome 2"/>
</dbReference>
<dbReference type="InParanoid" id="G1THV3"/>
<dbReference type="PROSITE" id="PS50214">
    <property type="entry name" value="DISINTEGRIN_2"/>
    <property type="match status" value="1"/>
</dbReference>
<feature type="domain" description="Peptidase M12B" evidence="8">
    <location>
        <begin position="207"/>
        <end position="397"/>
    </location>
</feature>
<dbReference type="SUPFAM" id="SSF55486">
    <property type="entry name" value="Metalloproteases ('zincins'), catalytic domain"/>
    <property type="match status" value="1"/>
</dbReference>
<name>G1THV3_RABIT</name>
<dbReference type="EMBL" id="AAGW02011729">
    <property type="status" value="NOT_ANNOTATED_CDS"/>
    <property type="molecule type" value="Genomic_DNA"/>
</dbReference>
<dbReference type="OrthoDB" id="5951731at2759"/>
<dbReference type="RefSeq" id="XP_008249335.1">
    <property type="nucleotide sequence ID" value="XM_008251113.4"/>
</dbReference>
<dbReference type="Gene3D" id="4.10.70.10">
    <property type="entry name" value="Disintegrin domain"/>
    <property type="match status" value="1"/>
</dbReference>
<feature type="compositionally biased region" description="Acidic residues" evidence="5">
    <location>
        <begin position="752"/>
        <end position="772"/>
    </location>
</feature>
<dbReference type="InterPro" id="IPR006586">
    <property type="entry name" value="ADAM_Cys-rich"/>
</dbReference>
<dbReference type="Pfam" id="PF00200">
    <property type="entry name" value="Disintegrin"/>
    <property type="match status" value="1"/>
</dbReference>
<comment type="caution">
    <text evidence="4">Lacks conserved residue(s) required for the propagation of feature annotation.</text>
</comment>
<dbReference type="FunCoup" id="G1THV3">
    <property type="interactions" value="9"/>
</dbReference>
<dbReference type="RefSeq" id="XP_051698552.1">
    <property type="nucleotide sequence ID" value="XM_051842592.2"/>
</dbReference>
<dbReference type="SMR" id="G1THV3"/>
<dbReference type="GO" id="GO:0006508">
    <property type="term" value="P:proteolysis"/>
    <property type="evidence" value="ECO:0007669"/>
    <property type="project" value="InterPro"/>
</dbReference>
<dbReference type="InterPro" id="IPR036436">
    <property type="entry name" value="Disintegrin_dom_sf"/>
</dbReference>
<dbReference type="PROSITE" id="PS00427">
    <property type="entry name" value="DISINTEGRIN_1"/>
    <property type="match status" value="1"/>
</dbReference>
<dbReference type="GO" id="GO:0004222">
    <property type="term" value="F:metalloendopeptidase activity"/>
    <property type="evidence" value="ECO:0007669"/>
    <property type="project" value="InterPro"/>
</dbReference>
<evidence type="ECO:0000256" key="1">
    <source>
        <dbReference type="ARBA" id="ARBA00004167"/>
    </source>
</evidence>
<dbReference type="Pfam" id="PF01421">
    <property type="entry name" value="Reprolysin"/>
    <property type="match status" value="1"/>
</dbReference>
<feature type="transmembrane region" description="Helical" evidence="6">
    <location>
        <begin position="6"/>
        <end position="25"/>
    </location>
</feature>
<reference evidence="9 10" key="1">
    <citation type="journal article" date="2011" name="Nature">
        <title>A high-resolution map of human evolutionary constraint using 29 mammals.</title>
        <authorList>
            <person name="Lindblad-Toh K."/>
            <person name="Garber M."/>
            <person name="Zuk O."/>
            <person name="Lin M.F."/>
            <person name="Parker B.J."/>
            <person name="Washietl S."/>
            <person name="Kheradpour P."/>
            <person name="Ernst J."/>
            <person name="Jordan G."/>
            <person name="Mauceli E."/>
            <person name="Ward L.D."/>
            <person name="Lowe C.B."/>
            <person name="Holloway A.K."/>
            <person name="Clamp M."/>
            <person name="Gnerre S."/>
            <person name="Alfoldi J."/>
            <person name="Beal K."/>
            <person name="Chang J."/>
            <person name="Clawson H."/>
            <person name="Cuff J."/>
            <person name="Di Palma F."/>
            <person name="Fitzgerald S."/>
            <person name="Flicek P."/>
            <person name="Guttman M."/>
            <person name="Hubisz M.J."/>
            <person name="Jaffe D.B."/>
            <person name="Jungreis I."/>
            <person name="Kent W.J."/>
            <person name="Kostka D."/>
            <person name="Lara M."/>
            <person name="Martins A.L."/>
            <person name="Massingham T."/>
            <person name="Moltke I."/>
            <person name="Raney B.J."/>
            <person name="Rasmussen M.D."/>
            <person name="Robinson J."/>
            <person name="Stark A."/>
            <person name="Vilella A.J."/>
            <person name="Wen J."/>
            <person name="Xie X."/>
            <person name="Zody M.C."/>
            <person name="Baldwin J."/>
            <person name="Bloom T."/>
            <person name="Chin C.W."/>
            <person name="Heiman D."/>
            <person name="Nicol R."/>
            <person name="Nusbaum C."/>
            <person name="Young S."/>
            <person name="Wilkinson J."/>
            <person name="Worley K.C."/>
            <person name="Kovar C.L."/>
            <person name="Muzny D.M."/>
            <person name="Gibbs R.A."/>
            <person name="Cree A."/>
            <person name="Dihn H.H."/>
            <person name="Fowler G."/>
            <person name="Jhangiani S."/>
            <person name="Joshi V."/>
            <person name="Lee S."/>
            <person name="Lewis L.R."/>
            <person name="Nazareth L.V."/>
            <person name="Okwuonu G."/>
            <person name="Santibanez J."/>
            <person name="Warren W.C."/>
            <person name="Mardis E.R."/>
            <person name="Weinstock G.M."/>
            <person name="Wilson R.K."/>
            <person name="Delehaunty K."/>
            <person name="Dooling D."/>
            <person name="Fronik C."/>
            <person name="Fulton L."/>
            <person name="Fulton B."/>
            <person name="Graves T."/>
            <person name="Minx P."/>
            <person name="Sodergren E."/>
            <person name="Birney E."/>
            <person name="Margulies E.H."/>
            <person name="Herrero J."/>
            <person name="Green E.D."/>
            <person name="Haussler D."/>
            <person name="Siepel A."/>
            <person name="Goldman N."/>
            <person name="Pollard K.S."/>
            <person name="Pedersen J.S."/>
            <person name="Lander E.S."/>
            <person name="Kellis M."/>
        </authorList>
    </citation>
    <scope>NUCLEOTIDE SEQUENCE [LARGE SCALE GENOMIC DNA]</scope>
    <source>
        <strain evidence="9 10">Thorbecke inbred</strain>
    </source>
</reference>
<dbReference type="Bgee" id="ENSOCUG00000020992">
    <property type="expression patterns" value="Expressed in testis"/>
</dbReference>
<evidence type="ECO:0000259" key="8">
    <source>
        <dbReference type="PROSITE" id="PS50215"/>
    </source>
</evidence>
<evidence type="ECO:0000313" key="9">
    <source>
        <dbReference type="Ensembl" id="ENSOCUP00000016514.2"/>
    </source>
</evidence>
<dbReference type="Gene3D" id="3.40.390.10">
    <property type="entry name" value="Collagenase (Catalytic Domain)"/>
    <property type="match status" value="1"/>
</dbReference>
<dbReference type="AlphaFoldDB" id="G1THV3"/>
<dbReference type="PaxDb" id="9986-ENSOCUP00000016514"/>
<dbReference type="PANTHER" id="PTHR11905">
    <property type="entry name" value="ADAM A DISINTEGRIN AND METALLOPROTEASE DOMAIN"/>
    <property type="match status" value="1"/>
</dbReference>
<dbReference type="InterPro" id="IPR002870">
    <property type="entry name" value="Peptidase_M12B_N"/>
</dbReference>
<dbReference type="InterPro" id="IPR018358">
    <property type="entry name" value="Disintegrin_CS"/>
</dbReference>
<dbReference type="Pfam" id="PF08516">
    <property type="entry name" value="ADAM_CR"/>
    <property type="match status" value="1"/>
</dbReference>
<dbReference type="HOGENOM" id="CLU_012714_4_0_1"/>
<dbReference type="GeneTree" id="ENSGT00940000162672"/>
<dbReference type="FunFam" id="3.40.390.10:FF:000002">
    <property type="entry name" value="Disintegrin and metalloproteinase domain-containing protein 22"/>
    <property type="match status" value="1"/>
</dbReference>
<dbReference type="GO" id="GO:0046872">
    <property type="term" value="F:metal ion binding"/>
    <property type="evidence" value="ECO:0007669"/>
    <property type="project" value="UniProtKB-KW"/>
</dbReference>
<evidence type="ECO:0000256" key="4">
    <source>
        <dbReference type="PROSITE-ProRule" id="PRU00276"/>
    </source>
</evidence>
<accession>G1THV3</accession>
<dbReference type="FunFam" id="4.10.70.10:FF:000001">
    <property type="entry name" value="Disintegrin and metalloproteinase domain-containing protein 22"/>
    <property type="match status" value="1"/>
</dbReference>
<feature type="compositionally biased region" description="Basic and acidic residues" evidence="5">
    <location>
        <begin position="736"/>
        <end position="749"/>
    </location>
</feature>
<dbReference type="PANTHER" id="PTHR11905:SF239">
    <property type="entry name" value="A DISINTEGRIN AND METALLOPEPTIDASE DOMAIN 26B-RELATED"/>
    <property type="match status" value="1"/>
</dbReference>